<evidence type="ECO:0000313" key="2">
    <source>
        <dbReference type="EMBL" id="MDO3634131.1"/>
    </source>
</evidence>
<evidence type="ECO:0000259" key="1">
    <source>
        <dbReference type="Pfam" id="PF12680"/>
    </source>
</evidence>
<feature type="domain" description="SnoaL-like" evidence="1">
    <location>
        <begin position="14"/>
        <end position="115"/>
    </location>
</feature>
<protein>
    <submittedName>
        <fullName evidence="2">Nuclear transport factor 2 family protein</fullName>
    </submittedName>
</protein>
<reference evidence="2" key="1">
    <citation type="submission" date="2023-07" db="EMBL/GenBank/DDBJ databases">
        <title>Mycolicibacterium sp. nov., a novel bacterial species.</title>
        <authorList>
            <person name="Cao Y."/>
        </authorList>
    </citation>
    <scope>NUCLEOTIDE SEQUENCE</scope>
    <source>
        <strain evidence="2">KC 300</strain>
    </source>
</reference>
<dbReference type="InterPro" id="IPR032710">
    <property type="entry name" value="NTF2-like_dom_sf"/>
</dbReference>
<dbReference type="SUPFAM" id="SSF54427">
    <property type="entry name" value="NTF2-like"/>
    <property type="match status" value="1"/>
</dbReference>
<comment type="caution">
    <text evidence="2">The sequence shown here is derived from an EMBL/GenBank/DDBJ whole genome shotgun (WGS) entry which is preliminary data.</text>
</comment>
<sequence>MTPAPPRAADQVADRLFTAIEAGDAAAVERLWAGDVLVWHSGDRQDNDRARALRVIGWFIDRTTERRYEILDRTLFDGGFVQQHVLRAAGTDGATIAMRVCIVIKVSDDGLITRIDEYFDPAEMAPLLTQQPRR</sequence>
<dbReference type="RefSeq" id="WP_302912307.1">
    <property type="nucleotide sequence ID" value="NZ_JAUMSQ010000001.1"/>
</dbReference>
<dbReference type="InterPro" id="IPR037401">
    <property type="entry name" value="SnoaL-like"/>
</dbReference>
<evidence type="ECO:0000313" key="3">
    <source>
        <dbReference type="Proteomes" id="UP001168823"/>
    </source>
</evidence>
<dbReference type="Pfam" id="PF12680">
    <property type="entry name" value="SnoaL_2"/>
    <property type="match status" value="1"/>
</dbReference>
<proteinExistence type="predicted"/>
<keyword evidence="3" id="KW-1185">Reference proteome</keyword>
<dbReference type="EMBL" id="JAUMSQ010000001">
    <property type="protein sequence ID" value="MDO3634131.1"/>
    <property type="molecule type" value="Genomic_DNA"/>
</dbReference>
<gene>
    <name evidence="2" type="ORF">Q2100_00050</name>
</gene>
<organism evidence="2 3">
    <name type="scientific">Mycolicibacterium arseniciresistens</name>
    <dbReference type="NCBI Taxonomy" id="3062257"/>
    <lineage>
        <taxon>Bacteria</taxon>
        <taxon>Bacillati</taxon>
        <taxon>Actinomycetota</taxon>
        <taxon>Actinomycetes</taxon>
        <taxon>Mycobacteriales</taxon>
        <taxon>Mycobacteriaceae</taxon>
        <taxon>Mycolicibacterium</taxon>
    </lineage>
</organism>
<dbReference type="Proteomes" id="UP001168823">
    <property type="component" value="Unassembled WGS sequence"/>
</dbReference>
<accession>A0ABT8U8L0</accession>
<dbReference type="Gene3D" id="3.10.450.50">
    <property type="match status" value="1"/>
</dbReference>
<name>A0ABT8U8L0_9MYCO</name>